<evidence type="ECO:0000256" key="1">
    <source>
        <dbReference type="ARBA" id="ARBA00001913"/>
    </source>
</evidence>
<keyword evidence="4 7" id="KW-0732">Signal</keyword>
<evidence type="ECO:0000259" key="8">
    <source>
        <dbReference type="Pfam" id="PF00884"/>
    </source>
</evidence>
<feature type="domain" description="Sulfatase N-terminal" evidence="8">
    <location>
        <begin position="25"/>
        <end position="337"/>
    </location>
</feature>
<gene>
    <name evidence="9" type="ORF">OC25_00375</name>
</gene>
<protein>
    <submittedName>
        <fullName evidence="9">Aryl-sulfate sulfohydrolase</fullName>
    </submittedName>
</protein>
<dbReference type="Gene3D" id="3.30.1120.10">
    <property type="match status" value="1"/>
</dbReference>
<organism evidence="9 10">
    <name type="scientific">Pedobacter kyungheensis</name>
    <dbReference type="NCBI Taxonomy" id="1069985"/>
    <lineage>
        <taxon>Bacteria</taxon>
        <taxon>Pseudomonadati</taxon>
        <taxon>Bacteroidota</taxon>
        <taxon>Sphingobacteriia</taxon>
        <taxon>Sphingobacteriales</taxon>
        <taxon>Sphingobacteriaceae</taxon>
        <taxon>Pedobacter</taxon>
    </lineage>
</organism>
<feature type="chain" id="PRO_5002150322" evidence="7">
    <location>
        <begin position="22"/>
        <end position="470"/>
    </location>
</feature>
<keyword evidence="3" id="KW-0479">Metal-binding</keyword>
<dbReference type="SUPFAM" id="SSF53649">
    <property type="entry name" value="Alkaline phosphatase-like"/>
    <property type="match status" value="1"/>
</dbReference>
<comment type="caution">
    <text evidence="9">The sequence shown here is derived from an EMBL/GenBank/DDBJ whole genome shotgun (WGS) entry which is preliminary data.</text>
</comment>
<dbReference type="OrthoDB" id="9765065at2"/>
<accession>A0A0C1FYL5</accession>
<dbReference type="GO" id="GO:0046872">
    <property type="term" value="F:metal ion binding"/>
    <property type="evidence" value="ECO:0007669"/>
    <property type="project" value="UniProtKB-KW"/>
</dbReference>
<dbReference type="GO" id="GO:0004065">
    <property type="term" value="F:arylsulfatase activity"/>
    <property type="evidence" value="ECO:0007669"/>
    <property type="project" value="TreeGrafter"/>
</dbReference>
<sequence>MKKPLLLTLCFLFVMPYLTMAQQKPNIILINMDDMGWRDAGFMGSKFYETPVMDKLSKQGMVFTNGYASASNCAPSRASMLSGLWQTRHGIYTVGTSERGDSKNRKLVPIKNIEVLNPDFKIFPQLLKENGYNTCIAGKWHMSNNPLSYGFDVNIGGSHAGSPKSYYPPYGNVKIDGPNTEYLTDLITDKTIDYIKTQKSSKPFFLYYASYGVHSPIQKVDSLMHKFKGKAADDGQRNQAYATMLNNEDRNIGRVLQALEDQGLMENTLIIFTSDNGGFNQVTWQHPLRAGKGSYFEGGTRVPLVFVWKGKIKAGTTSDLPVTNLDFYPTLMQVAGIKNYPKVDGNSVYNYLLTQKAEKLLVERPLYWYFPIYLEGGNTETNDRIFRTRPGETVRKGDWKLHRYFENDSVALYNLKNDIGEKNNVAKQNPQITKDLLALLTSWEQKVKAPAVTTLNKDYILLNTKANQEK</sequence>
<dbReference type="InterPro" id="IPR000917">
    <property type="entry name" value="Sulfatase_N"/>
</dbReference>
<keyword evidence="6" id="KW-0106">Calcium</keyword>
<dbReference type="CDD" id="cd16144">
    <property type="entry name" value="ARS_like"/>
    <property type="match status" value="1"/>
</dbReference>
<evidence type="ECO:0000313" key="10">
    <source>
        <dbReference type="Proteomes" id="UP000031246"/>
    </source>
</evidence>
<dbReference type="InterPro" id="IPR024607">
    <property type="entry name" value="Sulfatase_CS"/>
</dbReference>
<dbReference type="PROSITE" id="PS00149">
    <property type="entry name" value="SULFATASE_2"/>
    <property type="match status" value="1"/>
</dbReference>
<evidence type="ECO:0000256" key="3">
    <source>
        <dbReference type="ARBA" id="ARBA00022723"/>
    </source>
</evidence>
<evidence type="ECO:0000256" key="5">
    <source>
        <dbReference type="ARBA" id="ARBA00022801"/>
    </source>
</evidence>
<comment type="cofactor">
    <cofactor evidence="1">
        <name>Ca(2+)</name>
        <dbReference type="ChEBI" id="CHEBI:29108"/>
    </cofactor>
</comment>
<comment type="similarity">
    <text evidence="2">Belongs to the sulfatase family.</text>
</comment>
<dbReference type="InterPro" id="IPR050738">
    <property type="entry name" value="Sulfatase"/>
</dbReference>
<feature type="signal peptide" evidence="7">
    <location>
        <begin position="1"/>
        <end position="21"/>
    </location>
</feature>
<keyword evidence="10" id="KW-1185">Reference proteome</keyword>
<dbReference type="InterPro" id="IPR017850">
    <property type="entry name" value="Alkaline_phosphatase_core_sf"/>
</dbReference>
<evidence type="ECO:0000313" key="9">
    <source>
        <dbReference type="EMBL" id="KIA96903.1"/>
    </source>
</evidence>
<dbReference type="EMBL" id="JSYN01000001">
    <property type="protein sequence ID" value="KIA96903.1"/>
    <property type="molecule type" value="Genomic_DNA"/>
</dbReference>
<keyword evidence="5 9" id="KW-0378">Hydrolase</keyword>
<evidence type="ECO:0000256" key="7">
    <source>
        <dbReference type="SAM" id="SignalP"/>
    </source>
</evidence>
<proteinExistence type="inferred from homology"/>
<dbReference type="PANTHER" id="PTHR42693:SF42">
    <property type="entry name" value="ARYLSULFATASE G"/>
    <property type="match status" value="1"/>
</dbReference>
<dbReference type="AlphaFoldDB" id="A0A0C1FYL5"/>
<dbReference type="Pfam" id="PF00884">
    <property type="entry name" value="Sulfatase"/>
    <property type="match status" value="1"/>
</dbReference>
<name>A0A0C1FYL5_9SPHI</name>
<evidence type="ECO:0000256" key="2">
    <source>
        <dbReference type="ARBA" id="ARBA00008779"/>
    </source>
</evidence>
<dbReference type="Gene3D" id="3.40.720.10">
    <property type="entry name" value="Alkaline Phosphatase, subunit A"/>
    <property type="match status" value="1"/>
</dbReference>
<evidence type="ECO:0000256" key="6">
    <source>
        <dbReference type="ARBA" id="ARBA00022837"/>
    </source>
</evidence>
<dbReference type="PANTHER" id="PTHR42693">
    <property type="entry name" value="ARYLSULFATASE FAMILY MEMBER"/>
    <property type="match status" value="1"/>
</dbReference>
<dbReference type="Proteomes" id="UP000031246">
    <property type="component" value="Unassembled WGS sequence"/>
</dbReference>
<evidence type="ECO:0000256" key="4">
    <source>
        <dbReference type="ARBA" id="ARBA00022729"/>
    </source>
</evidence>
<reference evidence="9 10" key="1">
    <citation type="submission" date="2014-10" db="EMBL/GenBank/DDBJ databases">
        <title>Pedobacter Kyungheensis.</title>
        <authorList>
            <person name="Anderson B.M."/>
            <person name="Newman J.D."/>
        </authorList>
    </citation>
    <scope>NUCLEOTIDE SEQUENCE [LARGE SCALE GENOMIC DNA]</scope>
    <source>
        <strain evidence="9 10">KACC 16221</strain>
    </source>
</reference>